<proteinExistence type="predicted"/>
<evidence type="ECO:0000313" key="1">
    <source>
        <dbReference type="EMBL" id="KAF7382141.1"/>
    </source>
</evidence>
<dbReference type="AlphaFoldDB" id="A0A834JAP3"/>
<organism evidence="1 2">
    <name type="scientific">Vespula vulgaris</name>
    <name type="common">Yellow jacket</name>
    <name type="synonym">Wasp</name>
    <dbReference type="NCBI Taxonomy" id="7454"/>
    <lineage>
        <taxon>Eukaryota</taxon>
        <taxon>Metazoa</taxon>
        <taxon>Ecdysozoa</taxon>
        <taxon>Arthropoda</taxon>
        <taxon>Hexapoda</taxon>
        <taxon>Insecta</taxon>
        <taxon>Pterygota</taxon>
        <taxon>Neoptera</taxon>
        <taxon>Endopterygota</taxon>
        <taxon>Hymenoptera</taxon>
        <taxon>Apocrita</taxon>
        <taxon>Aculeata</taxon>
        <taxon>Vespoidea</taxon>
        <taxon>Vespidae</taxon>
        <taxon>Vespinae</taxon>
        <taxon>Vespula</taxon>
    </lineage>
</organism>
<accession>A0A834JAP3</accession>
<dbReference type="Proteomes" id="UP000614350">
    <property type="component" value="Unassembled WGS sequence"/>
</dbReference>
<keyword evidence="2" id="KW-1185">Reference proteome</keyword>
<protein>
    <submittedName>
        <fullName evidence="1">Uncharacterized protein</fullName>
    </submittedName>
</protein>
<name>A0A834JAP3_VESVU</name>
<comment type="caution">
    <text evidence="1">The sequence shown here is derived from an EMBL/GenBank/DDBJ whole genome shotgun (WGS) entry which is preliminary data.</text>
</comment>
<evidence type="ECO:0000313" key="2">
    <source>
        <dbReference type="Proteomes" id="UP000614350"/>
    </source>
</evidence>
<reference evidence="1" key="1">
    <citation type="journal article" date="2020" name="G3 (Bethesda)">
        <title>High-Quality Assemblies for Three Invasive Social Wasps from the &lt;i&gt;Vespula&lt;/i&gt; Genus.</title>
        <authorList>
            <person name="Harrop T.W.R."/>
            <person name="Guhlin J."/>
            <person name="McLaughlin G.M."/>
            <person name="Permina E."/>
            <person name="Stockwell P."/>
            <person name="Gilligan J."/>
            <person name="Le Lec M.F."/>
            <person name="Gruber M.A.M."/>
            <person name="Quinn O."/>
            <person name="Lovegrove M."/>
            <person name="Duncan E.J."/>
            <person name="Remnant E.J."/>
            <person name="Van Eeckhoven J."/>
            <person name="Graham B."/>
            <person name="Knapp R.A."/>
            <person name="Langford K.W."/>
            <person name="Kronenberg Z."/>
            <person name="Press M.O."/>
            <person name="Eacker S.M."/>
            <person name="Wilson-Rankin E.E."/>
            <person name="Purcell J."/>
            <person name="Lester P.J."/>
            <person name="Dearden P.K."/>
        </authorList>
    </citation>
    <scope>NUCLEOTIDE SEQUENCE</scope>
    <source>
        <strain evidence="1">Marl-1</strain>
    </source>
</reference>
<sequence length="84" mass="8897">MFTLRNSKRRSKAAAVAAVAASAAAVAVAVAVAVAAAVVAAPTGFPLFPVLDAGETERAREREGDDAERAERWEWGGWWGDREK</sequence>
<dbReference type="EMBL" id="JACSEA010000019">
    <property type="protein sequence ID" value="KAF7382141.1"/>
    <property type="molecule type" value="Genomic_DNA"/>
</dbReference>
<gene>
    <name evidence="1" type="ORF">HZH66_013573</name>
</gene>